<organism evidence="1 2">
    <name type="scientific">Mucilaginibacter gracilis</name>
    <dbReference type="NCBI Taxonomy" id="423350"/>
    <lineage>
        <taxon>Bacteria</taxon>
        <taxon>Pseudomonadati</taxon>
        <taxon>Bacteroidota</taxon>
        <taxon>Sphingobacteriia</taxon>
        <taxon>Sphingobacteriales</taxon>
        <taxon>Sphingobacteriaceae</taxon>
        <taxon>Mucilaginibacter</taxon>
    </lineage>
</organism>
<evidence type="ECO:0008006" key="3">
    <source>
        <dbReference type="Google" id="ProtNLM"/>
    </source>
</evidence>
<protein>
    <recommendedName>
        <fullName evidence="3">Arm DNA-binding domain-containing protein</fullName>
    </recommendedName>
</protein>
<accession>A0A495J2R0</accession>
<sequence length="48" mass="5611">MRSSNTFGIQFVIRLSKQQKNDPATVFARISVNGNKYDKQHLRRCFLP</sequence>
<gene>
    <name evidence="1" type="ORF">BDD43_3115</name>
</gene>
<reference evidence="1 2" key="1">
    <citation type="submission" date="2018-10" db="EMBL/GenBank/DDBJ databases">
        <title>Genomic Encyclopedia of Archaeal and Bacterial Type Strains, Phase II (KMG-II): from individual species to whole genera.</title>
        <authorList>
            <person name="Goeker M."/>
        </authorList>
    </citation>
    <scope>NUCLEOTIDE SEQUENCE [LARGE SCALE GENOMIC DNA]</scope>
    <source>
        <strain evidence="1 2">DSM 18602</strain>
    </source>
</reference>
<evidence type="ECO:0000313" key="2">
    <source>
        <dbReference type="Proteomes" id="UP000268007"/>
    </source>
</evidence>
<dbReference type="Proteomes" id="UP000268007">
    <property type="component" value="Unassembled WGS sequence"/>
</dbReference>
<name>A0A495J2R0_9SPHI</name>
<proteinExistence type="predicted"/>
<dbReference type="EMBL" id="RBKU01000001">
    <property type="protein sequence ID" value="RKR82922.1"/>
    <property type="molecule type" value="Genomic_DNA"/>
</dbReference>
<keyword evidence="2" id="KW-1185">Reference proteome</keyword>
<dbReference type="AlphaFoldDB" id="A0A495J2R0"/>
<comment type="caution">
    <text evidence="1">The sequence shown here is derived from an EMBL/GenBank/DDBJ whole genome shotgun (WGS) entry which is preliminary data.</text>
</comment>
<evidence type="ECO:0000313" key="1">
    <source>
        <dbReference type="EMBL" id="RKR82922.1"/>
    </source>
</evidence>